<dbReference type="Proteomes" id="UP000189677">
    <property type="component" value="Chromosome"/>
</dbReference>
<dbReference type="KEGG" id="snw:BBN63_31820"/>
<name>A0A1U9R2F9_STRNV</name>
<evidence type="ECO:0000313" key="1">
    <source>
        <dbReference type="EMBL" id="AQU70085.1"/>
    </source>
</evidence>
<accession>A0A1U9R2F9</accession>
<proteinExistence type="predicted"/>
<dbReference type="AlphaFoldDB" id="A0A1U9R2F9"/>
<organism evidence="1 2">
    <name type="scientific">Streptomyces niveus</name>
    <name type="common">Streptomyces spheroides</name>
    <dbReference type="NCBI Taxonomy" id="193462"/>
    <lineage>
        <taxon>Bacteria</taxon>
        <taxon>Bacillati</taxon>
        <taxon>Actinomycetota</taxon>
        <taxon>Actinomycetes</taxon>
        <taxon>Kitasatosporales</taxon>
        <taxon>Streptomycetaceae</taxon>
        <taxon>Streptomyces</taxon>
    </lineage>
</organism>
<sequence>MARCVQDTRFAEMCLESAAAVLSIEGRLADEGRSDEATRVRAVMIGLPMEWVVQVWRFADRMDELRARQKAWGRDNHRIARVLRSAHIPLWAVDALDGISIDGLRVMTPSDLLHLAGREEVSLAEAAHVLDRLRVLALLGVEPAEWNDLLENLAAQFEAAEGIQVSRVDEVAVPPHPCHPPGALVLAEPRIPRAPGHVVPRRITPQGRRRLHHVGGRGGRLTV</sequence>
<reference evidence="1 2" key="1">
    <citation type="submission" date="2016-11" db="EMBL/GenBank/DDBJ databases">
        <title>Complete genome sequence of Streptomyces niveus SCSIO 3406.</title>
        <authorList>
            <person name="Zhu Q."/>
            <person name="Cheng W."/>
            <person name="Song Y."/>
            <person name="Li Q."/>
            <person name="Ju J."/>
        </authorList>
    </citation>
    <scope>NUCLEOTIDE SEQUENCE [LARGE SCALE GENOMIC DNA]</scope>
    <source>
        <strain evidence="1 2">SCSIO 3406</strain>
    </source>
</reference>
<evidence type="ECO:0000313" key="2">
    <source>
        <dbReference type="Proteomes" id="UP000189677"/>
    </source>
</evidence>
<dbReference type="EMBL" id="CP018047">
    <property type="protein sequence ID" value="AQU70085.1"/>
    <property type="molecule type" value="Genomic_DNA"/>
</dbReference>
<protein>
    <submittedName>
        <fullName evidence="1">Uncharacterized protein</fullName>
    </submittedName>
</protein>
<keyword evidence="2" id="KW-1185">Reference proteome</keyword>
<gene>
    <name evidence="1" type="ORF">BBN63_31820</name>
</gene>